<dbReference type="Proteomes" id="UP000591131">
    <property type="component" value="Unassembled WGS sequence"/>
</dbReference>
<dbReference type="EMBL" id="JAAPAO010000125">
    <property type="protein sequence ID" value="KAF4671894.1"/>
    <property type="molecule type" value="Genomic_DNA"/>
</dbReference>
<dbReference type="OrthoDB" id="430027at2759"/>
<organism evidence="1 2">
    <name type="scientific">Perkinsus chesapeaki</name>
    <name type="common">Clam parasite</name>
    <name type="synonym">Perkinsus andrewsi</name>
    <dbReference type="NCBI Taxonomy" id="330153"/>
    <lineage>
        <taxon>Eukaryota</taxon>
        <taxon>Sar</taxon>
        <taxon>Alveolata</taxon>
        <taxon>Perkinsozoa</taxon>
        <taxon>Perkinsea</taxon>
        <taxon>Perkinsida</taxon>
        <taxon>Perkinsidae</taxon>
        <taxon>Perkinsus</taxon>
    </lineage>
</organism>
<sequence length="555" mass="62694">MARAVAAAVGQDVVRNGASFLKYTAKSTFTNRYVNRITDIQALVGAVHTDFYKNARERMFSRAPELMHFMAAMRPGELGLVSHHFARMGYREKDFWNEVSRSVMEYGMVDPVAWDVACVVNAFASIDYYDEKCILFLANQLRIVVPTIDHITISVLLHGLGRLNEPRKVGQHRGRVSQRIPQEALDSFLDTCAEWILANRSNLKVCAMGQSMQGFAKLKHYREDLFLALAEEVRVMAKDFNLAQLSMVINSMARSLTHDWEAEEAICVRLEKLLSEMDESQLPEASNYIAGILTAFLKLEADCHPTLEATILRYLPRFMPQLSMTDIVLTVPTLARLVQVVPHREFLEAIFNGKCRENIGSYEKEGLGGIMLTAQRLGFTYDVQWWEDAVAQATAMIRRGQWKGLTVAGVIYAVARLGVVAENSNVTSEVLGEFKNLRKRFFEDVSSALPGQTADWHPRAVTTLLTACVKTDYCDPEIARALFDRAKATLHQYNAKDISQLISAMGVFEVSHPELIRAVEQRFETRALVMDPGLRAIFQTAYSRLGRQWPFLHRA</sequence>
<reference evidence="1 2" key="1">
    <citation type="submission" date="2020-04" db="EMBL/GenBank/DDBJ databases">
        <title>Perkinsus chesapeaki whole genome sequence.</title>
        <authorList>
            <person name="Bogema D.R."/>
        </authorList>
    </citation>
    <scope>NUCLEOTIDE SEQUENCE [LARGE SCALE GENOMIC DNA]</scope>
    <source>
        <strain evidence="1">ATCC PRA-425</strain>
    </source>
</reference>
<accession>A0A7J6MK84</accession>
<comment type="caution">
    <text evidence="1">The sequence shown here is derived from an EMBL/GenBank/DDBJ whole genome shotgun (WGS) entry which is preliminary data.</text>
</comment>
<protein>
    <submittedName>
        <fullName evidence="1">Uncharacterized protein</fullName>
    </submittedName>
</protein>
<gene>
    <name evidence="1" type="ORF">FOL47_001115</name>
</gene>
<proteinExistence type="predicted"/>
<name>A0A7J6MK84_PERCH</name>
<keyword evidence="2" id="KW-1185">Reference proteome</keyword>
<evidence type="ECO:0000313" key="1">
    <source>
        <dbReference type="EMBL" id="KAF4671894.1"/>
    </source>
</evidence>
<dbReference type="AlphaFoldDB" id="A0A7J6MK84"/>
<evidence type="ECO:0000313" key="2">
    <source>
        <dbReference type="Proteomes" id="UP000591131"/>
    </source>
</evidence>